<dbReference type="EMBL" id="GG662649">
    <property type="protein sequence ID" value="EWS73656.1"/>
    <property type="molecule type" value="Genomic_DNA"/>
</dbReference>
<gene>
    <name evidence="2" type="ORF">TTHERM_000582138</name>
</gene>
<protein>
    <submittedName>
        <fullName evidence="2">Transmembrane protein, putative</fullName>
    </submittedName>
</protein>
<keyword evidence="3" id="KW-1185">Reference proteome</keyword>
<dbReference type="RefSeq" id="XP_012653786.1">
    <property type="nucleotide sequence ID" value="XM_012798332.1"/>
</dbReference>
<evidence type="ECO:0000256" key="1">
    <source>
        <dbReference type="SAM" id="Phobius"/>
    </source>
</evidence>
<reference evidence="3" key="1">
    <citation type="journal article" date="2006" name="PLoS Biol.">
        <title>Macronuclear genome sequence of the ciliate Tetrahymena thermophila, a model eukaryote.</title>
        <authorList>
            <person name="Eisen J.A."/>
            <person name="Coyne R.S."/>
            <person name="Wu M."/>
            <person name="Wu D."/>
            <person name="Thiagarajan M."/>
            <person name="Wortman J.R."/>
            <person name="Badger J.H."/>
            <person name="Ren Q."/>
            <person name="Amedeo P."/>
            <person name="Jones K.M."/>
            <person name="Tallon L.J."/>
            <person name="Delcher A.L."/>
            <person name="Salzberg S.L."/>
            <person name="Silva J.C."/>
            <person name="Haas B.J."/>
            <person name="Majoros W.H."/>
            <person name="Farzad M."/>
            <person name="Carlton J.M."/>
            <person name="Smith R.K. Jr."/>
            <person name="Garg J."/>
            <person name="Pearlman R.E."/>
            <person name="Karrer K.M."/>
            <person name="Sun L."/>
            <person name="Manning G."/>
            <person name="Elde N.C."/>
            <person name="Turkewitz A.P."/>
            <person name="Asai D.J."/>
            <person name="Wilkes D.E."/>
            <person name="Wang Y."/>
            <person name="Cai H."/>
            <person name="Collins K."/>
            <person name="Stewart B.A."/>
            <person name="Lee S.R."/>
            <person name="Wilamowska K."/>
            <person name="Weinberg Z."/>
            <person name="Ruzzo W.L."/>
            <person name="Wloga D."/>
            <person name="Gaertig J."/>
            <person name="Frankel J."/>
            <person name="Tsao C.-C."/>
            <person name="Gorovsky M.A."/>
            <person name="Keeling P.J."/>
            <person name="Waller R.F."/>
            <person name="Patron N.J."/>
            <person name="Cherry J.M."/>
            <person name="Stover N.A."/>
            <person name="Krieger C.J."/>
            <person name="del Toro C."/>
            <person name="Ryder H.F."/>
            <person name="Williamson S.C."/>
            <person name="Barbeau R.A."/>
            <person name="Hamilton E.P."/>
            <person name="Orias E."/>
        </authorList>
    </citation>
    <scope>NUCLEOTIDE SEQUENCE [LARGE SCALE GENOMIC DNA]</scope>
    <source>
        <strain evidence="3">SB210</strain>
    </source>
</reference>
<organism evidence="2 3">
    <name type="scientific">Tetrahymena thermophila (strain SB210)</name>
    <dbReference type="NCBI Taxonomy" id="312017"/>
    <lineage>
        <taxon>Eukaryota</taxon>
        <taxon>Sar</taxon>
        <taxon>Alveolata</taxon>
        <taxon>Ciliophora</taxon>
        <taxon>Intramacronucleata</taxon>
        <taxon>Oligohymenophorea</taxon>
        <taxon>Hymenostomatida</taxon>
        <taxon>Tetrahymenina</taxon>
        <taxon>Tetrahymenidae</taxon>
        <taxon>Tetrahymena</taxon>
    </lineage>
</organism>
<keyword evidence="1 2" id="KW-0812">Transmembrane</keyword>
<keyword evidence="1" id="KW-0472">Membrane</keyword>
<keyword evidence="1" id="KW-1133">Transmembrane helix</keyword>
<dbReference type="AlphaFoldDB" id="W7XH50"/>
<feature type="transmembrane region" description="Helical" evidence="1">
    <location>
        <begin position="131"/>
        <end position="151"/>
    </location>
</feature>
<proteinExistence type="predicted"/>
<dbReference type="InParanoid" id="W7XH50"/>
<dbReference type="Proteomes" id="UP000009168">
    <property type="component" value="Unassembled WGS sequence"/>
</dbReference>
<sequence length="278" mass="33040">MLYLSFQSSITFYLAKKRSLKQEKSKKKQGFLVLFMLNLYRISLQLRQMYIIFSSQNIRKFSSYNLMFSVVIEIYSLGFFYRGNYEDILKIVCKLQINNAIQFIEKINCCCQTYVKKFHFFLNRIQFQYDFSILLLFLFQNGISIFSSSLFTDQLGNQQLMTLKLYAISTFLFLTFIKMLYLFSNSSFAFYCSFFWFSKQTFSSSILFFLYQFVISISLVYIYIICLNSSQSQISSLISHNFFWQILIRSIAFKLTKSQNLSLAKFFNSSECSSINFF</sequence>
<name>W7XH50_TETTS</name>
<feature type="transmembrane region" description="Helical" evidence="1">
    <location>
        <begin position="163"/>
        <end position="183"/>
    </location>
</feature>
<dbReference type="GeneID" id="24439696"/>
<dbReference type="KEGG" id="tet:TTHERM_000582138"/>
<evidence type="ECO:0000313" key="2">
    <source>
        <dbReference type="EMBL" id="EWS73656.1"/>
    </source>
</evidence>
<evidence type="ECO:0000313" key="3">
    <source>
        <dbReference type="Proteomes" id="UP000009168"/>
    </source>
</evidence>
<feature type="transmembrane region" description="Helical" evidence="1">
    <location>
        <begin position="204"/>
        <end position="224"/>
    </location>
</feature>
<accession>W7XH50</accession>